<reference evidence="9" key="1">
    <citation type="journal article" date="2021" name="Proc. Natl. Acad. Sci. U.S.A.">
        <title>Three genomes in the algal genus Volvox reveal the fate of a haploid sex-determining region after a transition to homothallism.</title>
        <authorList>
            <person name="Yamamoto K."/>
            <person name="Hamaji T."/>
            <person name="Kawai-Toyooka H."/>
            <person name="Matsuzaki R."/>
            <person name="Takahashi F."/>
            <person name="Nishimura Y."/>
            <person name="Kawachi M."/>
            <person name="Noguchi H."/>
            <person name="Minakuchi Y."/>
            <person name="Umen J.G."/>
            <person name="Toyoda A."/>
            <person name="Nozaki H."/>
        </authorList>
    </citation>
    <scope>NUCLEOTIDE SEQUENCE</scope>
    <source>
        <strain evidence="9">NIES-3785</strain>
        <strain evidence="8">NIES-3786</strain>
    </source>
</reference>
<accession>A0A8J4GSP7</accession>
<evidence type="ECO:0000256" key="6">
    <source>
        <dbReference type="ARBA" id="ARBA00023180"/>
    </source>
</evidence>
<keyword evidence="2 7" id="KW-0812">Transmembrane</keyword>
<comment type="caution">
    <text evidence="9">The sequence shown here is derived from an EMBL/GenBank/DDBJ whole genome shotgun (WGS) entry which is preliminary data.</text>
</comment>
<evidence type="ECO:0000256" key="1">
    <source>
        <dbReference type="ARBA" id="ARBA00004606"/>
    </source>
</evidence>
<sequence>MNHIQNLCHNINRACNCRALMVRANQLVAIILFAALAFGDDTQDKALQVKKCLIKHDCLNHPTSWMDFKNNLPSCFITHRIWWSNKTEGIPITLVTQLSSERLEQLNAQCRTWRGPLAAVVYLSLFSPSRGRLTEQNRLALEQVNARIDLLFKSSEGNRTTGCQLRLAFMYEVFADSRAAMALYPVNSLRNYARLMADTDLIANIDVDMLPSASFSAALANSQILTNYSTTCRARAVYVLPAFTALCGDKQLADSLAATGDKEAIRKALQGCLRVFAYHKPIFHGPTQFEKWLNTRDVYSVTYALNYEPWYVSWRFWTTWYDFRYRGYGNNKIVQVAAMNATGTVWLVSPHGFLVHRPHDSTLMRNEYVRVKTATIDRSHLRGTIYEHVESLWTDMQAELMNGTYVAPIEPGVQSCLESLPWWQSGLQQRGQVPKLQQQQGLRSGLAREQQLQKLWQEQLQEIQEWQQEQQ</sequence>
<protein>
    <submittedName>
        <fullName evidence="9">Uncharacterized protein</fullName>
    </submittedName>
</protein>
<dbReference type="EMBL" id="BNCP01000046">
    <property type="protein sequence ID" value="GIL88643.1"/>
    <property type="molecule type" value="Genomic_DNA"/>
</dbReference>
<dbReference type="AlphaFoldDB" id="A0A8J4GSP7"/>
<dbReference type="GO" id="GO:0016020">
    <property type="term" value="C:membrane"/>
    <property type="evidence" value="ECO:0007669"/>
    <property type="project" value="UniProtKB-SubCell"/>
</dbReference>
<dbReference type="PANTHER" id="PTHR12270:SF52">
    <property type="entry name" value="GLYCOSYLTRANSFERASE-LIKE PROTEIN GNT13-RELATED"/>
    <property type="match status" value="1"/>
</dbReference>
<evidence type="ECO:0000256" key="5">
    <source>
        <dbReference type="ARBA" id="ARBA00023136"/>
    </source>
</evidence>
<dbReference type="PANTHER" id="PTHR12270">
    <property type="entry name" value="GLYCOSYLTRANSFERASE-RELATED"/>
    <property type="match status" value="1"/>
</dbReference>
<dbReference type="Proteomes" id="UP000747110">
    <property type="component" value="Unassembled WGS sequence"/>
</dbReference>
<organism evidence="9 10">
    <name type="scientific">Volvox reticuliferus</name>
    <dbReference type="NCBI Taxonomy" id="1737510"/>
    <lineage>
        <taxon>Eukaryota</taxon>
        <taxon>Viridiplantae</taxon>
        <taxon>Chlorophyta</taxon>
        <taxon>core chlorophytes</taxon>
        <taxon>Chlorophyceae</taxon>
        <taxon>CS clade</taxon>
        <taxon>Chlamydomonadales</taxon>
        <taxon>Volvocaceae</taxon>
        <taxon>Volvox</taxon>
    </lineage>
</organism>
<feature type="transmembrane region" description="Helical" evidence="7">
    <location>
        <begin position="20"/>
        <end position="39"/>
    </location>
</feature>
<dbReference type="Pfam" id="PF13896">
    <property type="entry name" value="Glyco_transf_49"/>
    <property type="match status" value="1"/>
</dbReference>
<evidence type="ECO:0000256" key="3">
    <source>
        <dbReference type="ARBA" id="ARBA00022968"/>
    </source>
</evidence>
<dbReference type="GO" id="GO:0042285">
    <property type="term" value="F:xylosyltransferase activity"/>
    <property type="evidence" value="ECO:0007669"/>
    <property type="project" value="TreeGrafter"/>
</dbReference>
<keyword evidence="3" id="KW-0735">Signal-anchor</keyword>
<evidence type="ECO:0000256" key="4">
    <source>
        <dbReference type="ARBA" id="ARBA00022989"/>
    </source>
</evidence>
<dbReference type="GO" id="GO:0035269">
    <property type="term" value="P:protein O-linked glycosylation via mannose"/>
    <property type="evidence" value="ECO:0007669"/>
    <property type="project" value="TreeGrafter"/>
</dbReference>
<keyword evidence="6" id="KW-0325">Glycoprotein</keyword>
<dbReference type="Proteomes" id="UP000722791">
    <property type="component" value="Unassembled WGS sequence"/>
</dbReference>
<keyword evidence="5 7" id="KW-0472">Membrane</keyword>
<keyword evidence="4 7" id="KW-1133">Transmembrane helix</keyword>
<evidence type="ECO:0000313" key="11">
    <source>
        <dbReference type="Proteomes" id="UP000747110"/>
    </source>
</evidence>
<name>A0A8J4GSP7_9CHLO</name>
<dbReference type="InterPro" id="IPR051292">
    <property type="entry name" value="Xyl/GlcA_transferase"/>
</dbReference>
<dbReference type="GO" id="GO:0015020">
    <property type="term" value="F:glucuronosyltransferase activity"/>
    <property type="evidence" value="ECO:0007669"/>
    <property type="project" value="TreeGrafter"/>
</dbReference>
<evidence type="ECO:0000313" key="8">
    <source>
        <dbReference type="EMBL" id="GIL88643.1"/>
    </source>
</evidence>
<evidence type="ECO:0000313" key="10">
    <source>
        <dbReference type="Proteomes" id="UP000722791"/>
    </source>
</evidence>
<gene>
    <name evidence="8" type="ORF">Vretifemale_16560</name>
    <name evidence="9" type="ORF">Vretimale_17237</name>
</gene>
<comment type="subcellular location">
    <subcellularLocation>
        <location evidence="1">Membrane</location>
        <topology evidence="1">Single-pass type II membrane protein</topology>
    </subcellularLocation>
</comment>
<evidence type="ECO:0000313" key="9">
    <source>
        <dbReference type="EMBL" id="GIM14209.1"/>
    </source>
</evidence>
<evidence type="ECO:0000256" key="2">
    <source>
        <dbReference type="ARBA" id="ARBA00022692"/>
    </source>
</evidence>
<proteinExistence type="predicted"/>
<keyword evidence="11" id="KW-1185">Reference proteome</keyword>
<evidence type="ECO:0000256" key="7">
    <source>
        <dbReference type="SAM" id="Phobius"/>
    </source>
</evidence>
<dbReference type="EMBL" id="BNCQ01000055">
    <property type="protein sequence ID" value="GIM14209.1"/>
    <property type="molecule type" value="Genomic_DNA"/>
</dbReference>
<dbReference type="OrthoDB" id="543409at2759"/>